<sequence length="477" mass="52054">MATAQSTRAGSMLQQQRAAAVAPGCAALRAAPRASAATVEPTATPAAAPVARRAATRVAAAATTDAPPVAGTAHSNGGGTRVMIIGGDGYCGWATALHLSARGYNVCIVDNLARRNYDLQLGLDTLTPIASAHERVRTWGEVSGQHIDLQIGDICDWEFLSQAFQSFKPDAVVHFGEQRSAPYSMIDRQHAVYTQTNNVMGTINVLYAIKEFNPDCHMVKLGTMGEYGTPNIDIEEGYITIEHNGRKDTLPYPKQGGSFYHLSKVHDSHNMHFAARAWKIAITDLNQGVVYGVRTEETVAHKALINRYDYDGIFGTALNRFVVQAAVGHPLTVYGKGGQTRGFLDIRDTVRCIQIAIDNPANKGEMRVFNQFTEQFSVNDLARIVTAEGNRLGLNVETISILNPRVEAEEHYYNAKCTKLRDLGLEPHILGEAIVDSLLEFVIEYKDRVNMELIKPAVDWRKSPTSVATMSAAVAKQ</sequence>
<evidence type="ECO:0000259" key="2">
    <source>
        <dbReference type="Pfam" id="PF01370"/>
    </source>
</evidence>
<reference evidence="3 4" key="1">
    <citation type="journal article" date="2018" name="Plant J.">
        <title>Genome sequences of Chlorella sorokiniana UTEX 1602 and Micractinium conductrix SAG 241.80: implications to maltose excretion by a green alga.</title>
        <authorList>
            <person name="Arriola M.B."/>
            <person name="Velmurugan N."/>
            <person name="Zhang Y."/>
            <person name="Plunkett M.H."/>
            <person name="Hondzo H."/>
            <person name="Barney B.M."/>
        </authorList>
    </citation>
    <scope>NUCLEOTIDE SEQUENCE [LARGE SCALE GENOMIC DNA]</scope>
    <source>
        <strain evidence="3 4">SAG 241.80</strain>
    </source>
</reference>
<comment type="caution">
    <text evidence="3">The sequence shown here is derived from an EMBL/GenBank/DDBJ whole genome shotgun (WGS) entry which is preliminary data.</text>
</comment>
<dbReference type="CDD" id="cd05255">
    <property type="entry name" value="SQD1_like_SDR_e"/>
    <property type="match status" value="1"/>
</dbReference>
<dbReference type="OrthoDB" id="494308at2759"/>
<feature type="domain" description="NAD-dependent epimerase/dehydratase" evidence="2">
    <location>
        <begin position="82"/>
        <end position="370"/>
    </location>
</feature>
<dbReference type="InterPro" id="IPR001509">
    <property type="entry name" value="Epimerase_deHydtase"/>
</dbReference>
<evidence type="ECO:0000256" key="1">
    <source>
        <dbReference type="ARBA" id="ARBA00007637"/>
    </source>
</evidence>
<dbReference type="Gene3D" id="3.90.25.10">
    <property type="entry name" value="UDP-galactose 4-epimerase, domain 1"/>
    <property type="match status" value="1"/>
</dbReference>
<keyword evidence="4" id="KW-1185">Reference proteome</keyword>
<protein>
    <submittedName>
        <fullName evidence="3">UDP-sulfoquinovose synthase</fullName>
    </submittedName>
</protein>
<dbReference type="PANTHER" id="PTHR43000">
    <property type="entry name" value="DTDP-D-GLUCOSE 4,6-DEHYDRATASE-RELATED"/>
    <property type="match status" value="1"/>
</dbReference>
<evidence type="ECO:0000313" key="4">
    <source>
        <dbReference type="Proteomes" id="UP000239649"/>
    </source>
</evidence>
<gene>
    <name evidence="3" type="ORF">C2E20_2466</name>
</gene>
<dbReference type="Proteomes" id="UP000239649">
    <property type="component" value="Unassembled WGS sequence"/>
</dbReference>
<organism evidence="3 4">
    <name type="scientific">Micractinium conductrix</name>
    <dbReference type="NCBI Taxonomy" id="554055"/>
    <lineage>
        <taxon>Eukaryota</taxon>
        <taxon>Viridiplantae</taxon>
        <taxon>Chlorophyta</taxon>
        <taxon>core chlorophytes</taxon>
        <taxon>Trebouxiophyceae</taxon>
        <taxon>Chlorellales</taxon>
        <taxon>Chlorellaceae</taxon>
        <taxon>Chlorella clade</taxon>
        <taxon>Micractinium</taxon>
    </lineage>
</organism>
<name>A0A2P6VKY4_9CHLO</name>
<dbReference type="Gene3D" id="3.40.50.720">
    <property type="entry name" value="NAD(P)-binding Rossmann-like Domain"/>
    <property type="match status" value="1"/>
</dbReference>
<dbReference type="EMBL" id="LHPF02000004">
    <property type="protein sequence ID" value="PSC74720.1"/>
    <property type="molecule type" value="Genomic_DNA"/>
</dbReference>
<dbReference type="SUPFAM" id="SSF51735">
    <property type="entry name" value="NAD(P)-binding Rossmann-fold domains"/>
    <property type="match status" value="1"/>
</dbReference>
<dbReference type="InterPro" id="IPR036291">
    <property type="entry name" value="NAD(P)-bd_dom_sf"/>
</dbReference>
<dbReference type="STRING" id="554055.A0A2P6VKY4"/>
<accession>A0A2P6VKY4</accession>
<evidence type="ECO:0000313" key="3">
    <source>
        <dbReference type="EMBL" id="PSC74720.1"/>
    </source>
</evidence>
<comment type="similarity">
    <text evidence="1">Belongs to the NAD(P)-dependent epimerase/dehydratase family.</text>
</comment>
<dbReference type="Pfam" id="PF01370">
    <property type="entry name" value="Epimerase"/>
    <property type="match status" value="1"/>
</dbReference>
<dbReference type="AlphaFoldDB" id="A0A2P6VKY4"/>
<proteinExistence type="inferred from homology"/>